<dbReference type="Proteomes" id="UP001597601">
    <property type="component" value="Unassembled WGS sequence"/>
</dbReference>
<comment type="caution">
    <text evidence="2">The sequence shown here is derived from an EMBL/GenBank/DDBJ whole genome shotgun (WGS) entry which is preliminary data.</text>
</comment>
<sequence length="139" mass="15971">MKIPLYTLALFVAMIGFLKPVVAKSVTINLGKDTTRKITHPKEAMSDAEAGTVLKALQQKNNDKEKIAEFKSLLKGKGINMDQLIKLLNQFLTDDAKLESAQYAFAYTTNYKSFLRIMDLFQQEGYKYKLEDYYDKNRK</sequence>
<evidence type="ECO:0000259" key="1">
    <source>
        <dbReference type="Pfam" id="PF14771"/>
    </source>
</evidence>
<evidence type="ECO:0000313" key="2">
    <source>
        <dbReference type="EMBL" id="MFD2865823.1"/>
    </source>
</evidence>
<dbReference type="Pfam" id="PF14771">
    <property type="entry name" value="DUF4476"/>
    <property type="match status" value="1"/>
</dbReference>
<reference evidence="3" key="1">
    <citation type="journal article" date="2019" name="Int. J. Syst. Evol. Microbiol.">
        <title>The Global Catalogue of Microorganisms (GCM) 10K type strain sequencing project: providing services to taxonomists for standard genome sequencing and annotation.</title>
        <authorList>
            <consortium name="The Broad Institute Genomics Platform"/>
            <consortium name="The Broad Institute Genome Sequencing Center for Infectious Disease"/>
            <person name="Wu L."/>
            <person name="Ma J."/>
        </authorList>
    </citation>
    <scope>NUCLEOTIDE SEQUENCE [LARGE SCALE GENOMIC DNA]</scope>
    <source>
        <strain evidence="3">KCTC 52232</strain>
    </source>
</reference>
<organism evidence="2 3">
    <name type="scientific">Mucilaginibacter antarcticus</name>
    <dbReference type="NCBI Taxonomy" id="1855725"/>
    <lineage>
        <taxon>Bacteria</taxon>
        <taxon>Pseudomonadati</taxon>
        <taxon>Bacteroidota</taxon>
        <taxon>Sphingobacteriia</taxon>
        <taxon>Sphingobacteriales</taxon>
        <taxon>Sphingobacteriaceae</taxon>
        <taxon>Mucilaginibacter</taxon>
    </lineage>
</organism>
<accession>A0ABW5XRE9</accession>
<proteinExistence type="predicted"/>
<protein>
    <submittedName>
        <fullName evidence="2">DUF4476 domain-containing protein</fullName>
    </submittedName>
</protein>
<dbReference type="EMBL" id="JBHUON010000017">
    <property type="protein sequence ID" value="MFD2865823.1"/>
    <property type="molecule type" value="Genomic_DNA"/>
</dbReference>
<gene>
    <name evidence="2" type="ORF">ACFSYC_14075</name>
</gene>
<evidence type="ECO:0000313" key="3">
    <source>
        <dbReference type="Proteomes" id="UP001597601"/>
    </source>
</evidence>
<keyword evidence="3" id="KW-1185">Reference proteome</keyword>
<name>A0ABW5XRE9_9SPHI</name>
<dbReference type="RefSeq" id="WP_377128857.1">
    <property type="nucleotide sequence ID" value="NZ_JBHUON010000017.1"/>
</dbReference>
<dbReference type="InterPro" id="IPR028011">
    <property type="entry name" value="DUF4476"/>
</dbReference>
<feature type="domain" description="DUF4476" evidence="1">
    <location>
        <begin position="45"/>
        <end position="133"/>
    </location>
</feature>